<evidence type="ECO:0000313" key="3">
    <source>
        <dbReference type="Proteomes" id="UP000541444"/>
    </source>
</evidence>
<dbReference type="OrthoDB" id="206969at2759"/>
<dbReference type="PANTHER" id="PTHR13621">
    <property type="entry name" value="PROLINE-RICH PROTEIN PRCC"/>
    <property type="match status" value="1"/>
</dbReference>
<sequence>MESLFANYASSDEEQEEAPTVKHGGSSSNPKAKPTSKSIEPNNPKISSFFSSLPQPKPTSSSSLFSSLPKPKPNSQTPTNINPFDPKPKKIVQFIPPINPNLLKSRDIDDDDEEDEKRRKSIKQSKSSSDSSFGSSFFSSIPAPKSSLGSTLGSGRRSIVEADVPALSSIGVDSVKRSSEVASESLGSYEGNNFGNYGSNSVGYDQPSAITVEPVVECNESYGGYGHYQNYVNYESSSSGTGNYGSYDGSLTAMSDPTMMYARENSVVVENVVSMPGMGKRRRKDAIPDDIVEVKQDELMKNRPKEDQAKLTGIAFGPSYQVLLVFQALVLQTEQALPSLISDCKGIIHFSIINSCLDVTHPAASSKGKPTKLHKRKHQIGSLYFDMRQKESELAERRSKGFLTKAETHAKYGW</sequence>
<dbReference type="EMBL" id="JACGCM010001410">
    <property type="protein sequence ID" value="KAF6155632.1"/>
    <property type="molecule type" value="Genomic_DNA"/>
</dbReference>
<evidence type="ECO:0008006" key="4">
    <source>
        <dbReference type="Google" id="ProtNLM"/>
    </source>
</evidence>
<feature type="region of interest" description="Disordered" evidence="1">
    <location>
        <begin position="1"/>
        <end position="137"/>
    </location>
</feature>
<dbReference type="InterPro" id="IPR018800">
    <property type="entry name" value="PRCC"/>
</dbReference>
<reference evidence="2 3" key="1">
    <citation type="journal article" date="2020" name="IScience">
        <title>Genome Sequencing of the Endangered Kingdonia uniflora (Circaeasteraceae, Ranunculales) Reveals Potential Mechanisms of Evolutionary Specialization.</title>
        <authorList>
            <person name="Sun Y."/>
            <person name="Deng T."/>
            <person name="Zhang A."/>
            <person name="Moore M.J."/>
            <person name="Landis J.B."/>
            <person name="Lin N."/>
            <person name="Zhang H."/>
            <person name="Zhang X."/>
            <person name="Huang J."/>
            <person name="Zhang X."/>
            <person name="Sun H."/>
            <person name="Wang H."/>
        </authorList>
    </citation>
    <scope>NUCLEOTIDE SEQUENCE [LARGE SCALE GENOMIC DNA]</scope>
    <source>
        <strain evidence="2">TB1705</strain>
        <tissue evidence="2">Leaf</tissue>
    </source>
</reference>
<name>A0A7J7MLD1_9MAGN</name>
<evidence type="ECO:0000313" key="2">
    <source>
        <dbReference type="EMBL" id="KAF6155632.1"/>
    </source>
</evidence>
<organism evidence="2 3">
    <name type="scientific">Kingdonia uniflora</name>
    <dbReference type="NCBI Taxonomy" id="39325"/>
    <lineage>
        <taxon>Eukaryota</taxon>
        <taxon>Viridiplantae</taxon>
        <taxon>Streptophyta</taxon>
        <taxon>Embryophyta</taxon>
        <taxon>Tracheophyta</taxon>
        <taxon>Spermatophyta</taxon>
        <taxon>Magnoliopsida</taxon>
        <taxon>Ranunculales</taxon>
        <taxon>Circaeasteraceae</taxon>
        <taxon>Kingdonia</taxon>
    </lineage>
</organism>
<feature type="compositionally biased region" description="Polar residues" evidence="1">
    <location>
        <begin position="25"/>
        <end position="54"/>
    </location>
</feature>
<accession>A0A7J7MLD1</accession>
<feature type="compositionally biased region" description="Low complexity" evidence="1">
    <location>
        <begin position="58"/>
        <end position="75"/>
    </location>
</feature>
<dbReference type="AlphaFoldDB" id="A0A7J7MLD1"/>
<feature type="compositionally biased region" description="Low complexity" evidence="1">
    <location>
        <begin position="124"/>
        <end position="137"/>
    </location>
</feature>
<dbReference type="PANTHER" id="PTHR13621:SF2">
    <property type="entry name" value="PROLINE-RICH PROTEIN PRCC"/>
    <property type="match status" value="1"/>
</dbReference>
<protein>
    <recommendedName>
        <fullName evidence="4">Proline-rich protein PRCC</fullName>
    </recommendedName>
</protein>
<dbReference type="GO" id="GO:0005634">
    <property type="term" value="C:nucleus"/>
    <property type="evidence" value="ECO:0007669"/>
    <property type="project" value="TreeGrafter"/>
</dbReference>
<comment type="caution">
    <text evidence="2">The sequence shown here is derived from an EMBL/GenBank/DDBJ whole genome shotgun (WGS) entry which is preliminary data.</text>
</comment>
<keyword evidence="3" id="KW-1185">Reference proteome</keyword>
<evidence type="ECO:0000256" key="1">
    <source>
        <dbReference type="SAM" id="MobiDB-lite"/>
    </source>
</evidence>
<dbReference type="Proteomes" id="UP000541444">
    <property type="component" value="Unassembled WGS sequence"/>
</dbReference>
<gene>
    <name evidence="2" type="ORF">GIB67_034727</name>
</gene>
<proteinExistence type="predicted"/>